<keyword evidence="1" id="KW-0560">Oxidoreductase</keyword>
<evidence type="ECO:0000259" key="3">
    <source>
        <dbReference type="Pfam" id="PF01266"/>
    </source>
</evidence>
<evidence type="ECO:0000313" key="4">
    <source>
        <dbReference type="EMBL" id="QTH21482.1"/>
    </source>
</evidence>
<sequence length="427" mass="45469">MDGDRRSHGLWAASAPPAPETVPLMDDDSADAVIVGAGFTGCSAALHLAAAGRRPVVLEAAGIGFGGSGRNVGLVNAGLWIRPDEVPEAIGAPFGERLIAQLGDAPGLVFDIVERHGIACEAVRNGTLHCAVGRKGLAEITARARQWRRRGADVELLHGRATAWRVGSKVYAGALLDRRAGTIQPLAYVRGLAASAIRLGARIHEHSPATGFENLGGEWRVTTARGSVTAPWVIIATDAYSAAICPDVKREQVMLPYFNLATRPLSAEALRSVLPGRQGAWDTRSILSSFRLDATGRLVFGSVGALRGTGTRIHADWARRALARIFPRLGEVAFEHGWYGMIGMTRNAAPRLHMHGRNLVSISGYNGRGIAPGTSFGCDLARLVLGEVAPDELSLPVTRLEPARFRAAKQAFYEIGAQLAHFTASRP</sequence>
<accession>A0A975D215</accession>
<dbReference type="GO" id="GO:0005737">
    <property type="term" value="C:cytoplasm"/>
    <property type="evidence" value="ECO:0007669"/>
    <property type="project" value="TreeGrafter"/>
</dbReference>
<dbReference type="Pfam" id="PF01266">
    <property type="entry name" value="DAO"/>
    <property type="match status" value="1"/>
</dbReference>
<reference evidence="4" key="2">
    <citation type="submission" date="2021-04" db="EMBL/GenBank/DDBJ databases">
        <title>Isolation and genomic analysis of the ibuprofen-degrading bacterium Sphingomonas strain MPO218.</title>
        <authorList>
            <person name="Aulestia M."/>
            <person name="Flores A."/>
            <person name="Mangas E.L."/>
            <person name="Perez-Pulido A.J."/>
            <person name="Santero E."/>
            <person name="Camacho E.M."/>
        </authorList>
    </citation>
    <scope>NUCLEOTIDE SEQUENCE</scope>
    <source>
        <strain evidence="4">MPO218</strain>
    </source>
</reference>
<dbReference type="Gene3D" id="3.30.9.10">
    <property type="entry name" value="D-Amino Acid Oxidase, subunit A, domain 2"/>
    <property type="match status" value="1"/>
</dbReference>
<name>A0A975D215_9SPHN</name>
<dbReference type="PANTHER" id="PTHR13847:SF281">
    <property type="entry name" value="FAD DEPENDENT OXIDOREDUCTASE DOMAIN-CONTAINING PROTEIN"/>
    <property type="match status" value="1"/>
</dbReference>
<dbReference type="Proteomes" id="UP000664914">
    <property type="component" value="Chromosome"/>
</dbReference>
<dbReference type="InterPro" id="IPR036188">
    <property type="entry name" value="FAD/NAD-bd_sf"/>
</dbReference>
<evidence type="ECO:0000313" key="5">
    <source>
        <dbReference type="Proteomes" id="UP000664914"/>
    </source>
</evidence>
<dbReference type="SUPFAM" id="SSF51905">
    <property type="entry name" value="FAD/NAD(P)-binding domain"/>
    <property type="match status" value="1"/>
</dbReference>
<organism evidence="4 5">
    <name type="scientific">Rhizorhabdus wittichii</name>
    <dbReference type="NCBI Taxonomy" id="160791"/>
    <lineage>
        <taxon>Bacteria</taxon>
        <taxon>Pseudomonadati</taxon>
        <taxon>Pseudomonadota</taxon>
        <taxon>Alphaproteobacteria</taxon>
        <taxon>Sphingomonadales</taxon>
        <taxon>Sphingomonadaceae</taxon>
        <taxon>Rhizorhabdus</taxon>
    </lineage>
</organism>
<dbReference type="Gene3D" id="3.50.50.60">
    <property type="entry name" value="FAD/NAD(P)-binding domain"/>
    <property type="match status" value="1"/>
</dbReference>
<evidence type="ECO:0000256" key="1">
    <source>
        <dbReference type="ARBA" id="ARBA00023002"/>
    </source>
</evidence>
<protein>
    <submittedName>
        <fullName evidence="4">FAD-binding oxidoreductase</fullName>
    </submittedName>
</protein>
<feature type="region of interest" description="Disordered" evidence="2">
    <location>
        <begin position="1"/>
        <end position="20"/>
    </location>
</feature>
<gene>
    <name evidence="4" type="ORF">HRJ34_24710</name>
</gene>
<proteinExistence type="predicted"/>
<dbReference type="InterPro" id="IPR006076">
    <property type="entry name" value="FAD-dep_OxRdtase"/>
</dbReference>
<feature type="domain" description="FAD dependent oxidoreductase" evidence="3">
    <location>
        <begin position="31"/>
        <end position="381"/>
    </location>
</feature>
<dbReference type="AlphaFoldDB" id="A0A975D215"/>
<dbReference type="GO" id="GO:0016491">
    <property type="term" value="F:oxidoreductase activity"/>
    <property type="evidence" value="ECO:0007669"/>
    <property type="project" value="UniProtKB-KW"/>
</dbReference>
<dbReference type="PANTHER" id="PTHR13847">
    <property type="entry name" value="SARCOSINE DEHYDROGENASE-RELATED"/>
    <property type="match status" value="1"/>
</dbReference>
<reference evidence="4" key="1">
    <citation type="submission" date="2020-07" db="EMBL/GenBank/DDBJ databases">
        <authorList>
            <person name="Camacho E."/>
        </authorList>
    </citation>
    <scope>NUCLEOTIDE SEQUENCE</scope>
    <source>
        <strain evidence="4">MPO218</strain>
    </source>
</reference>
<dbReference type="EMBL" id="CP059319">
    <property type="protein sequence ID" value="QTH21482.1"/>
    <property type="molecule type" value="Genomic_DNA"/>
</dbReference>
<evidence type="ECO:0000256" key="2">
    <source>
        <dbReference type="SAM" id="MobiDB-lite"/>
    </source>
</evidence>